<dbReference type="SUPFAM" id="SSF55729">
    <property type="entry name" value="Acyl-CoA N-acyltransferases (Nat)"/>
    <property type="match status" value="1"/>
</dbReference>
<reference evidence="2" key="1">
    <citation type="submission" date="2016-10" db="EMBL/GenBank/DDBJ databases">
        <authorList>
            <person name="Varghese N."/>
            <person name="Submissions S."/>
        </authorList>
    </citation>
    <scope>NUCLEOTIDE SEQUENCE [LARGE SCALE GENOMIC DNA]</scope>
    <source>
        <strain evidence="2">S9</strain>
    </source>
</reference>
<gene>
    <name evidence="1" type="ORF">SAMN05518684_10216</name>
</gene>
<dbReference type="EMBL" id="FOGT01000002">
    <property type="protein sequence ID" value="SER54637.1"/>
    <property type="molecule type" value="Genomic_DNA"/>
</dbReference>
<dbReference type="InterPro" id="IPR016181">
    <property type="entry name" value="Acyl_CoA_acyltransferase"/>
</dbReference>
<dbReference type="Gene3D" id="3.40.630.30">
    <property type="match status" value="1"/>
</dbReference>
<keyword evidence="1" id="KW-0808">Transferase</keyword>
<dbReference type="GO" id="GO:0016740">
    <property type="term" value="F:transferase activity"/>
    <property type="evidence" value="ECO:0007669"/>
    <property type="project" value="UniProtKB-KW"/>
</dbReference>
<protein>
    <submittedName>
        <fullName evidence="1">Diamine N-acetyltransferase</fullName>
    </submittedName>
</protein>
<dbReference type="Proteomes" id="UP000198571">
    <property type="component" value="Unassembled WGS sequence"/>
</dbReference>
<dbReference type="OrthoDB" id="9127144at2"/>
<dbReference type="STRING" id="1601833.SAMN05518684_10216"/>
<name>A0A1H9Q2E6_9BACI</name>
<evidence type="ECO:0000313" key="1">
    <source>
        <dbReference type="EMBL" id="SER54637.1"/>
    </source>
</evidence>
<dbReference type="AlphaFoldDB" id="A0A1H9Q2E6"/>
<accession>A0A1H9Q2E6</accession>
<keyword evidence="2" id="KW-1185">Reference proteome</keyword>
<dbReference type="RefSeq" id="WP_093047366.1">
    <property type="nucleotide sequence ID" value="NZ_FOGT01000002.1"/>
</dbReference>
<organism evidence="1 2">
    <name type="scientific">Salipaludibacillus aurantiacus</name>
    <dbReference type="NCBI Taxonomy" id="1601833"/>
    <lineage>
        <taxon>Bacteria</taxon>
        <taxon>Bacillati</taxon>
        <taxon>Bacillota</taxon>
        <taxon>Bacilli</taxon>
        <taxon>Bacillales</taxon>
        <taxon>Bacillaceae</taxon>
    </lineage>
</organism>
<proteinExistence type="predicted"/>
<sequence>MENLSIIPVDSSNWREVAALRPDKSQEAFIESNETSLLESVFDTEHNWQCYGLFRKGTAVGFMMIGAESKTDRYIWLDRFMID</sequence>
<evidence type="ECO:0000313" key="2">
    <source>
        <dbReference type="Proteomes" id="UP000198571"/>
    </source>
</evidence>